<protein>
    <submittedName>
        <fullName evidence="1">Uncharacterized protein</fullName>
    </submittedName>
</protein>
<sequence>MEKLVLIIGKAAKDAAQVASEIDSLPGISVTSRSRSMIDVEVSEPAATEALRSYASQHGLEVETMPEAQLMEPISPFKPR</sequence>
<dbReference type="RefSeq" id="WP_156381306.1">
    <property type="nucleotide sequence ID" value="NZ_BAABEG010000001.1"/>
</dbReference>
<evidence type="ECO:0000313" key="2">
    <source>
        <dbReference type="Proteomes" id="UP000536262"/>
    </source>
</evidence>
<accession>A0A7X0F5S1</accession>
<comment type="caution">
    <text evidence="1">The sequence shown here is derived from an EMBL/GenBank/DDBJ whole genome shotgun (WGS) entry which is preliminary data.</text>
</comment>
<dbReference type="EMBL" id="JACHOU010000002">
    <property type="protein sequence ID" value="MBB6353612.1"/>
    <property type="molecule type" value="Genomic_DNA"/>
</dbReference>
<gene>
    <name evidence="1" type="ORF">GGR00_001380</name>
</gene>
<dbReference type="AlphaFoldDB" id="A0A7X0F5S1"/>
<proteinExistence type="predicted"/>
<keyword evidence="2" id="KW-1185">Reference proteome</keyword>
<reference evidence="1 2" key="1">
    <citation type="submission" date="2020-08" db="EMBL/GenBank/DDBJ databases">
        <title>Genomic Encyclopedia of Type Strains, Phase IV (KMG-IV): sequencing the most valuable type-strain genomes for metagenomic binning, comparative biology and taxonomic classification.</title>
        <authorList>
            <person name="Goeker M."/>
        </authorList>
    </citation>
    <scope>NUCLEOTIDE SEQUENCE [LARGE SCALE GENOMIC DNA]</scope>
    <source>
        <strain evidence="1 2">DSM 7051</strain>
    </source>
</reference>
<dbReference type="Proteomes" id="UP000536262">
    <property type="component" value="Unassembled WGS sequence"/>
</dbReference>
<evidence type="ECO:0000313" key="1">
    <source>
        <dbReference type="EMBL" id="MBB6353612.1"/>
    </source>
</evidence>
<organism evidence="1 2">
    <name type="scientific">Aminobacter aganoensis</name>
    <dbReference type="NCBI Taxonomy" id="83264"/>
    <lineage>
        <taxon>Bacteria</taxon>
        <taxon>Pseudomonadati</taxon>
        <taxon>Pseudomonadota</taxon>
        <taxon>Alphaproteobacteria</taxon>
        <taxon>Hyphomicrobiales</taxon>
        <taxon>Phyllobacteriaceae</taxon>
        <taxon>Aminobacter</taxon>
    </lineage>
</organism>
<name>A0A7X0F5S1_9HYPH</name>